<dbReference type="HOGENOM" id="CLU_1561843_0_0_0"/>
<sequence>MREKLRRWSKRSLWILPIVLALYLTVMGVDFAWYRSHVPVRFRDSNWKGHWQTHRFLGLRGRLLALLPDPLPEGVDFKAEALVYYPVYSVWRTGQFVRMDFTGHFRPETPSSGGQTTNAIPSGSGMMKFKAIVGNQVVEYAALLDDSRTSVVGGYLSRAPDDFGHFTLTRH</sequence>
<dbReference type="RefSeq" id="WP_015247676.1">
    <property type="nucleotide sequence ID" value="NC_019892.1"/>
</dbReference>
<keyword evidence="1" id="KW-1133">Transmembrane helix</keyword>
<gene>
    <name evidence="2" type="ordered locus">Sinac_4357</name>
</gene>
<proteinExistence type="predicted"/>
<dbReference type="AlphaFoldDB" id="L0DIB0"/>
<dbReference type="Proteomes" id="UP000010798">
    <property type="component" value="Chromosome"/>
</dbReference>
<keyword evidence="1" id="KW-0812">Transmembrane</keyword>
<reference evidence="2 3" key="1">
    <citation type="submission" date="2012-02" db="EMBL/GenBank/DDBJ databases">
        <title>Complete sequence of chromosome of Singulisphaera acidiphila DSM 18658.</title>
        <authorList>
            <consortium name="US DOE Joint Genome Institute (JGI-PGF)"/>
            <person name="Lucas S."/>
            <person name="Copeland A."/>
            <person name="Lapidus A."/>
            <person name="Glavina del Rio T."/>
            <person name="Dalin E."/>
            <person name="Tice H."/>
            <person name="Bruce D."/>
            <person name="Goodwin L."/>
            <person name="Pitluck S."/>
            <person name="Peters L."/>
            <person name="Ovchinnikova G."/>
            <person name="Chertkov O."/>
            <person name="Kyrpides N."/>
            <person name="Mavromatis K."/>
            <person name="Ivanova N."/>
            <person name="Brettin T."/>
            <person name="Detter J.C."/>
            <person name="Han C."/>
            <person name="Larimer F."/>
            <person name="Land M."/>
            <person name="Hauser L."/>
            <person name="Markowitz V."/>
            <person name="Cheng J.-F."/>
            <person name="Hugenholtz P."/>
            <person name="Woyke T."/>
            <person name="Wu D."/>
            <person name="Tindall B."/>
            <person name="Pomrenke H."/>
            <person name="Brambilla E."/>
            <person name="Klenk H.-P."/>
            <person name="Eisen J.A."/>
        </authorList>
    </citation>
    <scope>NUCLEOTIDE SEQUENCE [LARGE SCALE GENOMIC DNA]</scope>
    <source>
        <strain evidence="3">ATCC BAA-1392 / DSM 18658 / VKM B-2454 / MOB10</strain>
    </source>
</reference>
<dbReference type="eggNOG" id="ENOG502ZR13">
    <property type="taxonomic scope" value="Bacteria"/>
</dbReference>
<dbReference type="KEGG" id="saci:Sinac_4357"/>
<feature type="transmembrane region" description="Helical" evidence="1">
    <location>
        <begin position="12"/>
        <end position="34"/>
    </location>
</feature>
<evidence type="ECO:0000256" key="1">
    <source>
        <dbReference type="SAM" id="Phobius"/>
    </source>
</evidence>
<protein>
    <submittedName>
        <fullName evidence="2">Uncharacterized protein</fullName>
    </submittedName>
</protein>
<accession>L0DIB0</accession>
<name>L0DIB0_SINAD</name>
<organism evidence="2 3">
    <name type="scientific">Singulisphaera acidiphila (strain ATCC BAA-1392 / DSM 18658 / VKM B-2454 / MOB10)</name>
    <dbReference type="NCBI Taxonomy" id="886293"/>
    <lineage>
        <taxon>Bacteria</taxon>
        <taxon>Pseudomonadati</taxon>
        <taxon>Planctomycetota</taxon>
        <taxon>Planctomycetia</taxon>
        <taxon>Isosphaerales</taxon>
        <taxon>Isosphaeraceae</taxon>
        <taxon>Singulisphaera</taxon>
    </lineage>
</organism>
<evidence type="ECO:0000313" key="2">
    <source>
        <dbReference type="EMBL" id="AGA28553.1"/>
    </source>
</evidence>
<dbReference type="EMBL" id="CP003364">
    <property type="protein sequence ID" value="AGA28553.1"/>
    <property type="molecule type" value="Genomic_DNA"/>
</dbReference>
<evidence type="ECO:0000313" key="3">
    <source>
        <dbReference type="Proteomes" id="UP000010798"/>
    </source>
</evidence>
<keyword evidence="1" id="KW-0472">Membrane</keyword>
<keyword evidence="3" id="KW-1185">Reference proteome</keyword>